<feature type="compositionally biased region" description="Polar residues" evidence="1">
    <location>
        <begin position="351"/>
        <end position="370"/>
    </location>
</feature>
<evidence type="ECO:0000313" key="3">
    <source>
        <dbReference type="Proteomes" id="UP000024376"/>
    </source>
</evidence>
<dbReference type="EMBL" id="KI911142">
    <property type="protein sequence ID" value="ETS03856.1"/>
    <property type="molecule type" value="Genomic_DNA"/>
</dbReference>
<evidence type="ECO:0000256" key="1">
    <source>
        <dbReference type="SAM" id="MobiDB-lite"/>
    </source>
</evidence>
<evidence type="ECO:0000313" key="2">
    <source>
        <dbReference type="EMBL" id="ETS03856.1"/>
    </source>
</evidence>
<feature type="region of interest" description="Disordered" evidence="1">
    <location>
        <begin position="321"/>
        <end position="404"/>
    </location>
</feature>
<name>A0A024SH74_HYPJR</name>
<proteinExistence type="predicted"/>
<gene>
    <name evidence="2" type="ORF">M419DRAFT_74226</name>
</gene>
<organism evidence="2 3">
    <name type="scientific">Hypocrea jecorina (strain ATCC 56765 / BCRC 32924 / NRRL 11460 / Rut C-30)</name>
    <name type="common">Trichoderma reesei</name>
    <dbReference type="NCBI Taxonomy" id="1344414"/>
    <lineage>
        <taxon>Eukaryota</taxon>
        <taxon>Fungi</taxon>
        <taxon>Dikarya</taxon>
        <taxon>Ascomycota</taxon>
        <taxon>Pezizomycotina</taxon>
        <taxon>Sordariomycetes</taxon>
        <taxon>Hypocreomycetidae</taxon>
        <taxon>Hypocreales</taxon>
        <taxon>Hypocreaceae</taxon>
        <taxon>Trichoderma</taxon>
    </lineage>
</organism>
<dbReference type="OrthoDB" id="4776522at2759"/>
<sequence>MYHRPPPGLHRRPIFEPQCTHATMTRVYSPNLLCAHCHYPGPSGWLYQCTQDREDLIEHAVARGEFISMDQVGCQLAPLMGIRKGSAAAREDRLSFLSEINQEQLAQYRPDQVAHILRQRENVQLIIQQDKVRKNSAAILNRLAHPYGIDSASCSIGFQKPWLCTPQEECQYRVCQNCRPGCADRAFLSLNAVANGEVLPTAAAGYSFHLLGQRPVVDANVLKNIGCRPVPLPQPSPTSSIHDSPASAMSVMDMLDTQINRGRLLWTRQGDEAEVEEYDADFDWTLAPATSSVASGFLRYSPGCENLGVIAEAAASSNFVPRQWTPPPSPANGMSDLGGKVIDTPSKRGPISQNGTPLSELTVLQTTENATGGHRREQSVDESPRGATPRSNTPLSDHSFPPSPLKVAHGVAMLEESVELGVPDVITQA</sequence>
<dbReference type="Proteomes" id="UP000024376">
    <property type="component" value="Unassembled WGS sequence"/>
</dbReference>
<reference evidence="3" key="1">
    <citation type="journal article" date="2013" name="Ind. Biotechnol.">
        <title>Comparative genomics analysis of Trichoderma reesei strains.</title>
        <authorList>
            <person name="Koike H."/>
            <person name="Aerts A."/>
            <person name="LaButti K."/>
            <person name="Grigoriev I.V."/>
            <person name="Baker S.E."/>
        </authorList>
    </citation>
    <scope>NUCLEOTIDE SEQUENCE [LARGE SCALE GENOMIC DNA]</scope>
    <source>
        <strain evidence="3">ATCC 56765 / BCRC 32924 / NRRL 11460 / Rut C-30</strain>
    </source>
</reference>
<dbReference type="KEGG" id="trr:M419DRAFT_74226"/>
<dbReference type="HOGENOM" id="CLU_038955_1_0_1"/>
<protein>
    <submittedName>
        <fullName evidence="2">Uncharacterized protein</fullName>
    </submittedName>
</protein>
<dbReference type="AlphaFoldDB" id="A0A024SH74"/>
<feature type="compositionally biased region" description="Basic and acidic residues" evidence="1">
    <location>
        <begin position="374"/>
        <end position="384"/>
    </location>
</feature>
<accession>A0A024SH74</accession>